<dbReference type="CDD" id="cd04859">
    <property type="entry name" value="Prim_Pol"/>
    <property type="match status" value="1"/>
</dbReference>
<organism evidence="2 3">
    <name type="scientific">Prosthecodimorpha hirschii</name>
    <dbReference type="NCBI Taxonomy" id="665126"/>
    <lineage>
        <taxon>Bacteria</taxon>
        <taxon>Pseudomonadati</taxon>
        <taxon>Pseudomonadota</taxon>
        <taxon>Alphaproteobacteria</taxon>
        <taxon>Hyphomicrobiales</taxon>
        <taxon>Ancalomicrobiaceae</taxon>
        <taxon>Prosthecodimorpha</taxon>
    </lineage>
</organism>
<reference evidence="2 3" key="2">
    <citation type="submission" date="2015-10" db="EMBL/GenBank/DDBJ databases">
        <title>Draft Genome Sequence of Prosthecomicrobium hirschii ATCC 27832.</title>
        <authorList>
            <person name="Daniel J."/>
            <person name="Givan S.A."/>
            <person name="Brun Y.V."/>
            <person name="Brown P.J."/>
        </authorList>
    </citation>
    <scope>NUCLEOTIDE SEQUENCE [LARGE SCALE GENOMIC DNA]</scope>
    <source>
        <strain evidence="2 3">16</strain>
    </source>
</reference>
<feature type="domain" description="DNA primase/polymerase bifunctional N-terminal" evidence="1">
    <location>
        <begin position="18"/>
        <end position="174"/>
    </location>
</feature>
<gene>
    <name evidence="2" type="ORF">ABB55_03255</name>
</gene>
<dbReference type="Pfam" id="PF09250">
    <property type="entry name" value="Prim-Pol"/>
    <property type="match status" value="1"/>
</dbReference>
<accession>A0A0P6VMF5</accession>
<keyword evidence="3" id="KW-1185">Reference proteome</keyword>
<evidence type="ECO:0000313" key="2">
    <source>
        <dbReference type="EMBL" id="KPL51364.1"/>
    </source>
</evidence>
<dbReference type="SMART" id="SM00943">
    <property type="entry name" value="Prim-Pol"/>
    <property type="match status" value="1"/>
</dbReference>
<comment type="caution">
    <text evidence="2">The sequence shown here is derived from an EMBL/GenBank/DDBJ whole genome shotgun (WGS) entry which is preliminary data.</text>
</comment>
<dbReference type="SUPFAM" id="SSF52540">
    <property type="entry name" value="P-loop containing nucleoside triphosphate hydrolases"/>
    <property type="match status" value="1"/>
</dbReference>
<evidence type="ECO:0000313" key="3">
    <source>
        <dbReference type="Proteomes" id="UP000048984"/>
    </source>
</evidence>
<dbReference type="InterPro" id="IPR027417">
    <property type="entry name" value="P-loop_NTPase"/>
</dbReference>
<reference evidence="2 3" key="1">
    <citation type="submission" date="2015-09" db="EMBL/GenBank/DDBJ databases">
        <authorList>
            <person name="Jackson K.R."/>
            <person name="Lunt B.L."/>
            <person name="Fisher J.N.B."/>
            <person name="Gardner A.V."/>
            <person name="Bailey M.E."/>
            <person name="Deus L.M."/>
            <person name="Earl A.S."/>
            <person name="Gibby P.D."/>
            <person name="Hartmann K.A."/>
            <person name="Liu J.E."/>
            <person name="Manci A.M."/>
            <person name="Nielsen D.A."/>
            <person name="Solomon M.B."/>
            <person name="Breakwell D.P."/>
            <person name="Burnett S.H."/>
            <person name="Grose J.H."/>
        </authorList>
    </citation>
    <scope>NUCLEOTIDE SEQUENCE [LARGE SCALE GENOMIC DNA]</scope>
    <source>
        <strain evidence="2 3">16</strain>
    </source>
</reference>
<evidence type="ECO:0000259" key="1">
    <source>
        <dbReference type="SMART" id="SM00943"/>
    </source>
</evidence>
<dbReference type="EMBL" id="LJYW01000001">
    <property type="protein sequence ID" value="KPL51364.1"/>
    <property type="molecule type" value="Genomic_DNA"/>
</dbReference>
<dbReference type="InterPro" id="IPR015330">
    <property type="entry name" value="DNA_primase/pol_bifunc_N"/>
</dbReference>
<dbReference type="Gene3D" id="3.40.50.300">
    <property type="entry name" value="P-loop containing nucleotide triphosphate hydrolases"/>
    <property type="match status" value="1"/>
</dbReference>
<proteinExistence type="predicted"/>
<sequence length="1321" mass="143443">MRPPAIEPEDGHWLRAYGQLAASLGWPLLPILAGKKMPAIKGWQARTDVTTSSDLSEWNRENWTGIGIQTGAAWNIIAIDWDLPPERDDLLAELVEMTIRHLGRAPTKTGKKGVTFLYRLAEGMPTPRRAAMARVGDILGARSQTVALAHHADTGRPYRWPDDLDPTNMKPTSLPVITPDGWDAFTAELLAWRKAHPEFGRVAGGRRGGSQNVGGKAELVRDPVTGLVTDGRDDYIRALMAYAYATVKRAGGDPSTLGEWLWARAQEEIDLSRPNANGAPYDQALIESKLRSMVDRDAAGLLRLQMFVEDKATEATPVEAKLENILARLGRAVVPEEAPADLEPLPPATPIGEASASVRRVLDTAPVNKVTGVQVSTGGGKTFAALGYAVDHANREHESEDRQVLIYAAETRALRDQFAADLRDRLGERFDEHVTILAPRDEAPDSVPQESWCGRVEKVQAVKQAGLSVNRSCCIATRKPKVVEGGDGEVKAEVVAKCPFHDVCGFKRSEAMAMKNASIIVMTHAALKDSAYLRLIAKRKIVMTIVDEDITKTIAHEKARISKEALFGTTFSIEEAAEAVVKEEDNYSQHVADAANLGFVPVSWGIIAQTFASGRHIRAGELRAAFLAAGIHDPVGVISLIARTAQKRIENIEREHRVGVLDSDVQRIRDRTLGAETMLPTVRGVMAVCLEASRIVRELADEQESGRVTHLVKDRQLHVSIWRVRRLHKMLTTGAIVLMDATLVRPELLAEAVPEGAEIVLADPIRVEDGPEVRSEFMFWRAAGKTALHGRDAKPAQGTASHTANMLGLASYLNAIVVARRGESILVTSDLATETALEGLIHPSIMLGHRGALAGLNTWERVRIHVNVGETIPTIADVEQQAAIIRGYRPAGELRDWERSNDVQRLSDGRVVNMPGVAISHPDPLADAIRDRVQRAGTLQAIGRSRSTRRDNPAEPLAQIHVGCRPLDGFVPDELTDGLPIVPENFLTVSKDVVAANRRSAHAACPELVAPLHDGVIDELPTLDQLPEMLAEALAEGAVARLPFDAGNGGDGISPRWVPDSLLESLKAFGDPPRANRVTPTVLVSKVNGHTIEFVELSPGAAMRSVDSGAYVMSLRNRLAEHVAEHGVAILSPSILAKESDGRWSDVVRRAKKDPIAWPDELPGEWVAEVTLKPARGRPTGKISYAVASTFEAIASHPDVLSVGKIYVSPAPVTKAIDPKPQPSPVAPEPEKRRPILLEAVQAGPGVPHAATVTRLTRRAGIVTADVEIHPEMEPLRVKHGDGTALAGQLLQAHGLNENVVIWLRDRTPWGYDPLLMVEAA</sequence>
<dbReference type="Proteomes" id="UP000048984">
    <property type="component" value="Unassembled WGS sequence"/>
</dbReference>
<dbReference type="SUPFAM" id="SSF56747">
    <property type="entry name" value="Prim-pol domain"/>
    <property type="match status" value="1"/>
</dbReference>
<name>A0A0P6VMF5_9HYPH</name>
<protein>
    <recommendedName>
        <fullName evidence="1">DNA primase/polymerase bifunctional N-terminal domain-containing protein</fullName>
    </recommendedName>
</protein>